<evidence type="ECO:0000256" key="4">
    <source>
        <dbReference type="ARBA" id="ARBA00023014"/>
    </source>
</evidence>
<evidence type="ECO:0000313" key="6">
    <source>
        <dbReference type="EMBL" id="RGZ14403.1"/>
    </source>
</evidence>
<keyword evidence="3" id="KW-0408">Iron</keyword>
<keyword evidence="2" id="KW-0479">Metal-binding</keyword>
<dbReference type="InterPro" id="IPR006638">
    <property type="entry name" value="Elp3/MiaA/NifB-like_rSAM"/>
</dbReference>
<dbReference type="PANTHER" id="PTHR11228:SF7">
    <property type="entry name" value="PQQA PEPTIDE CYCLASE"/>
    <property type="match status" value="1"/>
</dbReference>
<dbReference type="InterPro" id="IPR007197">
    <property type="entry name" value="rSAM"/>
</dbReference>
<evidence type="ECO:0000259" key="5">
    <source>
        <dbReference type="PROSITE" id="PS51918"/>
    </source>
</evidence>
<comment type="caution">
    <text evidence="6">The sequence shown here is derived from an EMBL/GenBank/DDBJ whole genome shotgun (WGS) entry which is preliminary data.</text>
</comment>
<gene>
    <name evidence="6" type="ORF">DXA03_14420</name>
</gene>
<dbReference type="GO" id="GO:0006783">
    <property type="term" value="P:heme biosynthetic process"/>
    <property type="evidence" value="ECO:0007669"/>
    <property type="project" value="TreeGrafter"/>
</dbReference>
<dbReference type="SFLD" id="SFLDG01386">
    <property type="entry name" value="main_SPASM_domain-containing"/>
    <property type="match status" value="1"/>
</dbReference>
<dbReference type="GO" id="GO:0003824">
    <property type="term" value="F:catalytic activity"/>
    <property type="evidence" value="ECO:0007669"/>
    <property type="project" value="InterPro"/>
</dbReference>
<name>A0A413M218_9FIRM</name>
<reference evidence="6 7" key="1">
    <citation type="submission" date="2018-08" db="EMBL/GenBank/DDBJ databases">
        <title>A genome reference for cultivated species of the human gut microbiota.</title>
        <authorList>
            <person name="Zou Y."/>
            <person name="Xue W."/>
            <person name="Luo G."/>
        </authorList>
    </citation>
    <scope>NUCLEOTIDE SEQUENCE [LARGE SCALE GENOMIC DNA]</scope>
    <source>
        <strain evidence="6 7">AM54-25XD</strain>
    </source>
</reference>
<dbReference type="GO" id="GO:0051536">
    <property type="term" value="F:iron-sulfur cluster binding"/>
    <property type="evidence" value="ECO:0007669"/>
    <property type="project" value="UniProtKB-KW"/>
</dbReference>
<dbReference type="EMBL" id="QSDV01000047">
    <property type="protein sequence ID" value="RGZ14403.1"/>
    <property type="molecule type" value="Genomic_DNA"/>
</dbReference>
<dbReference type="InterPro" id="IPR013785">
    <property type="entry name" value="Aldolase_TIM"/>
</dbReference>
<evidence type="ECO:0000256" key="1">
    <source>
        <dbReference type="ARBA" id="ARBA00022691"/>
    </source>
</evidence>
<evidence type="ECO:0000313" key="7">
    <source>
        <dbReference type="Proteomes" id="UP000285209"/>
    </source>
</evidence>
<dbReference type="PANTHER" id="PTHR11228">
    <property type="entry name" value="RADICAL SAM DOMAIN PROTEIN"/>
    <property type="match status" value="1"/>
</dbReference>
<dbReference type="SMART" id="SM00729">
    <property type="entry name" value="Elp3"/>
    <property type="match status" value="1"/>
</dbReference>
<sequence>MQKDKLVLEDYETFSVRGKNRIVIFPNVPFWIAVTETGFKALEEMRKNGDKVKVAQKLYGKSEKEQVEEINKFFLPLEESNVLHSTLKGNVVTNRKVLKPNKITFLQTMRCNLRCRHCCVADMPNQNLESMSLDKAKKALDRCLLIMDEKEKGLSFLGGEPLCGEKFPELVEYARSLGFKVGLSTNGTLVDEAFARMAKKNNINVQISLDGTDRESHEFVRGKGTWDSVISAIRLLNKYCVDIQTNLVYHRGNINKLEEYFDFAINNNIKKVRLISLMNMGRAVGQMERVPLDEFVDIMYKLIKKKT</sequence>
<dbReference type="SFLD" id="SFLDG01067">
    <property type="entry name" value="SPASM/twitch_domain_containing"/>
    <property type="match status" value="1"/>
</dbReference>
<dbReference type="AlphaFoldDB" id="A0A413M218"/>
<evidence type="ECO:0000256" key="2">
    <source>
        <dbReference type="ARBA" id="ARBA00022723"/>
    </source>
</evidence>
<dbReference type="InterPro" id="IPR050377">
    <property type="entry name" value="Radical_SAM_PqqE_MftC-like"/>
</dbReference>
<keyword evidence="1" id="KW-0949">S-adenosyl-L-methionine</keyword>
<dbReference type="Pfam" id="PF04055">
    <property type="entry name" value="Radical_SAM"/>
    <property type="match status" value="1"/>
</dbReference>
<dbReference type="SUPFAM" id="SSF102114">
    <property type="entry name" value="Radical SAM enzymes"/>
    <property type="match status" value="1"/>
</dbReference>
<feature type="domain" description="Radical SAM core" evidence="5">
    <location>
        <begin position="98"/>
        <end position="307"/>
    </location>
</feature>
<keyword evidence="4" id="KW-0411">Iron-sulfur</keyword>
<dbReference type="InterPro" id="IPR058240">
    <property type="entry name" value="rSAM_sf"/>
</dbReference>
<dbReference type="SFLD" id="SFLDS00029">
    <property type="entry name" value="Radical_SAM"/>
    <property type="match status" value="1"/>
</dbReference>
<dbReference type="Proteomes" id="UP000285209">
    <property type="component" value="Unassembled WGS sequence"/>
</dbReference>
<accession>A0A413M218</accession>
<proteinExistence type="predicted"/>
<protein>
    <submittedName>
        <fullName evidence="6">Radical SAM protein</fullName>
    </submittedName>
</protein>
<dbReference type="PROSITE" id="PS51918">
    <property type="entry name" value="RADICAL_SAM"/>
    <property type="match status" value="1"/>
</dbReference>
<organism evidence="6 7">
    <name type="scientific">Agathobacter rectalis</name>
    <dbReference type="NCBI Taxonomy" id="39491"/>
    <lineage>
        <taxon>Bacteria</taxon>
        <taxon>Bacillati</taxon>
        <taxon>Bacillota</taxon>
        <taxon>Clostridia</taxon>
        <taxon>Lachnospirales</taxon>
        <taxon>Lachnospiraceae</taxon>
        <taxon>Agathobacter</taxon>
    </lineage>
</organism>
<dbReference type="GO" id="GO:0046872">
    <property type="term" value="F:metal ion binding"/>
    <property type="evidence" value="ECO:0007669"/>
    <property type="project" value="UniProtKB-KW"/>
</dbReference>
<evidence type="ECO:0000256" key="3">
    <source>
        <dbReference type="ARBA" id="ARBA00023004"/>
    </source>
</evidence>
<dbReference type="CDD" id="cd01335">
    <property type="entry name" value="Radical_SAM"/>
    <property type="match status" value="1"/>
</dbReference>
<dbReference type="Gene3D" id="3.20.20.70">
    <property type="entry name" value="Aldolase class I"/>
    <property type="match status" value="1"/>
</dbReference>